<comment type="caution">
    <text evidence="1">The sequence shown here is derived from an EMBL/GenBank/DDBJ whole genome shotgun (WGS) entry which is preliminary data.</text>
</comment>
<dbReference type="PANTHER" id="PTHR43832">
    <property type="match status" value="1"/>
</dbReference>
<accession>A0A1J5SLZ9</accession>
<proteinExistence type="predicted"/>
<dbReference type="AlphaFoldDB" id="A0A1J5SLZ9"/>
<keyword evidence="1" id="KW-0808">Transferase</keyword>
<dbReference type="GO" id="GO:0032259">
    <property type="term" value="P:methylation"/>
    <property type="evidence" value="ECO:0007669"/>
    <property type="project" value="UniProtKB-KW"/>
</dbReference>
<dbReference type="CDD" id="cd02440">
    <property type="entry name" value="AdoMet_MTases"/>
    <property type="match status" value="1"/>
</dbReference>
<name>A0A1J5SLZ9_9ZZZZ</name>
<dbReference type="GO" id="GO:0008825">
    <property type="term" value="F:cyclopropane-fatty-acyl-phospholipid synthase activity"/>
    <property type="evidence" value="ECO:0007669"/>
    <property type="project" value="UniProtKB-EC"/>
</dbReference>
<protein>
    <submittedName>
        <fullName evidence="1">Cyclopropane-fatty-acyl-phospholipid synthase</fullName>
        <ecNumber evidence="1">2.1.1.79</ecNumber>
    </submittedName>
</protein>
<dbReference type="EMBL" id="MLJW01000052">
    <property type="protein sequence ID" value="OIR05133.1"/>
    <property type="molecule type" value="Genomic_DNA"/>
</dbReference>
<sequence>MIDTLLERNLLPDPVVRFGIRRLLAQRLREETPESDEARWRRLAAFADGLRSMPIAINTRESREQHYEMPTEFFQRVLGPRMKYSCCWFGRGDEDLAEGEEAMLELYAARARLEDDQDVLELGCGWGSLTLWLAERYPATRITGVSHSRTQKEYIDAEAVRRGLRNVTIVTCDMNDFDAEAGSFDRVVSVEMFEHMKNWPHLLANVARWLRPGGLFFMHIFTHARYPYHFVDRDESDWMSRYFFTGGMMPSDDLLQNFQDDLRLVEHWRVNGRHYQRTAELWLENMDRAKSELLPILESTYGRGQATKWWAYWRTFFMSCAELWGYRDGEEWLVSHYLMQAPERA</sequence>
<keyword evidence="1" id="KW-0489">Methyltransferase</keyword>
<reference evidence="1" key="1">
    <citation type="submission" date="2016-10" db="EMBL/GenBank/DDBJ databases">
        <title>Sequence of Gallionella enrichment culture.</title>
        <authorList>
            <person name="Poehlein A."/>
            <person name="Muehling M."/>
            <person name="Daniel R."/>
        </authorList>
    </citation>
    <scope>NUCLEOTIDE SEQUENCE</scope>
</reference>
<dbReference type="Pfam" id="PF02353">
    <property type="entry name" value="CMAS"/>
    <property type="match status" value="1"/>
</dbReference>
<gene>
    <name evidence="1" type="primary">cfa_6</name>
    <name evidence="1" type="ORF">GALL_126910</name>
</gene>
<dbReference type="EC" id="2.1.1.79" evidence="1"/>
<dbReference type="SUPFAM" id="SSF53335">
    <property type="entry name" value="S-adenosyl-L-methionine-dependent methyltransferases"/>
    <property type="match status" value="1"/>
</dbReference>
<evidence type="ECO:0000313" key="1">
    <source>
        <dbReference type="EMBL" id="OIR05133.1"/>
    </source>
</evidence>
<dbReference type="InterPro" id="IPR029063">
    <property type="entry name" value="SAM-dependent_MTases_sf"/>
</dbReference>
<dbReference type="FunFam" id="3.40.50.150:FF:000554">
    <property type="entry name" value="Cation-transporting ATPase"/>
    <property type="match status" value="1"/>
</dbReference>
<dbReference type="Gene3D" id="3.40.50.150">
    <property type="entry name" value="Vaccinia Virus protein VP39"/>
    <property type="match status" value="1"/>
</dbReference>
<dbReference type="PANTHER" id="PTHR43832:SF1">
    <property type="entry name" value="S-ADENOSYL-L-METHIONINE-DEPENDENT METHYLTRANSFERASES SUPERFAMILY PROTEIN"/>
    <property type="match status" value="1"/>
</dbReference>
<organism evidence="1">
    <name type="scientific">mine drainage metagenome</name>
    <dbReference type="NCBI Taxonomy" id="410659"/>
    <lineage>
        <taxon>unclassified sequences</taxon>
        <taxon>metagenomes</taxon>
        <taxon>ecological metagenomes</taxon>
    </lineage>
</organism>